<evidence type="ECO:0000313" key="2">
    <source>
        <dbReference type="Proteomes" id="UP000434172"/>
    </source>
</evidence>
<evidence type="ECO:0000313" key="1">
    <source>
        <dbReference type="EMBL" id="KAF0331003.1"/>
    </source>
</evidence>
<dbReference type="EMBL" id="WOWK01000005">
    <property type="protein sequence ID" value="KAF0331003.1"/>
    <property type="molecule type" value="Genomic_DNA"/>
</dbReference>
<name>A0A8H3WN06_9PEZI</name>
<organism evidence="1 2">
    <name type="scientific">Colletotrichum asianum</name>
    <dbReference type="NCBI Taxonomy" id="702518"/>
    <lineage>
        <taxon>Eukaryota</taxon>
        <taxon>Fungi</taxon>
        <taxon>Dikarya</taxon>
        <taxon>Ascomycota</taxon>
        <taxon>Pezizomycotina</taxon>
        <taxon>Sordariomycetes</taxon>
        <taxon>Hypocreomycetidae</taxon>
        <taxon>Glomerellales</taxon>
        <taxon>Glomerellaceae</taxon>
        <taxon>Colletotrichum</taxon>
        <taxon>Colletotrichum gloeosporioides species complex</taxon>
    </lineage>
</organism>
<accession>A0A8H3WN06</accession>
<sequence>MRPIPIYPEDHSQPGFVLLKCPPNPHIQKVKYCVCVCAIHLVALLRALASREFQTEHAVGLHCFGRSAPGVSDCMPTRLFSTLEEANLRVSWAHNHGDQAGSSH</sequence>
<protein>
    <submittedName>
        <fullName evidence="1">Uncharacterized protein</fullName>
    </submittedName>
</protein>
<gene>
    <name evidence="1" type="ORF">GQ607_001873</name>
</gene>
<dbReference type="Proteomes" id="UP000434172">
    <property type="component" value="Unassembled WGS sequence"/>
</dbReference>
<keyword evidence="2" id="KW-1185">Reference proteome</keyword>
<reference evidence="1 2" key="1">
    <citation type="submission" date="2019-12" db="EMBL/GenBank/DDBJ databases">
        <title>A genome sequence resource for the geographically widespread anthracnose pathogen Colletotrichum asianum.</title>
        <authorList>
            <person name="Meng Y."/>
        </authorList>
    </citation>
    <scope>NUCLEOTIDE SEQUENCE [LARGE SCALE GENOMIC DNA]</scope>
    <source>
        <strain evidence="1 2">ICMP 18580</strain>
    </source>
</reference>
<comment type="caution">
    <text evidence="1">The sequence shown here is derived from an EMBL/GenBank/DDBJ whole genome shotgun (WGS) entry which is preliminary data.</text>
</comment>
<proteinExistence type="predicted"/>
<dbReference type="AlphaFoldDB" id="A0A8H3WN06"/>